<gene>
    <name evidence="2" type="ORF">PV02_12550</name>
</gene>
<evidence type="ECO:0000313" key="2">
    <source>
        <dbReference type="EMBL" id="MCQ6963876.1"/>
    </source>
</evidence>
<dbReference type="RefSeq" id="WP_256623798.1">
    <property type="nucleotide sequence ID" value="NZ_JTEO01000011.1"/>
</dbReference>
<dbReference type="Proteomes" id="UP001206983">
    <property type="component" value="Unassembled WGS sequence"/>
</dbReference>
<evidence type="ECO:0000313" key="3">
    <source>
        <dbReference type="Proteomes" id="UP001206983"/>
    </source>
</evidence>
<proteinExistence type="predicted"/>
<evidence type="ECO:0000256" key="1">
    <source>
        <dbReference type="SAM" id="MobiDB-lite"/>
    </source>
</evidence>
<feature type="region of interest" description="Disordered" evidence="1">
    <location>
        <begin position="256"/>
        <end position="287"/>
    </location>
</feature>
<dbReference type="SUPFAM" id="SSF82171">
    <property type="entry name" value="DPP6 N-terminal domain-like"/>
    <property type="match status" value="1"/>
</dbReference>
<keyword evidence="3" id="KW-1185">Reference proteome</keyword>
<reference evidence="2 3" key="1">
    <citation type="journal article" date="2011" name="Appl. Environ. Microbiol.">
        <title>Methanogenic archaea isolated from Taiwan's Chelungpu fault.</title>
        <authorList>
            <person name="Wu S.Y."/>
            <person name="Lai M.C."/>
        </authorList>
    </citation>
    <scope>NUCLEOTIDE SEQUENCE [LARGE SCALE GENOMIC DNA]</scope>
    <source>
        <strain evidence="2 3">St545Mb</strain>
    </source>
</reference>
<dbReference type="AlphaFoldDB" id="A0AAE3KYK3"/>
<accession>A0AAE3KYK3</accession>
<name>A0AAE3KYK3_9EURY</name>
<protein>
    <submittedName>
        <fullName evidence="2">Uncharacterized protein</fullName>
    </submittedName>
</protein>
<sequence length="311" mass="34888">MNLIVAILSFVFIVFLVSFASGSPVISIDENIGDEEFYSASYTNPESVAMHQMARESEDGKHSMVQFNDELKPMKTVSPDGNCSIYLKVFTVSSEMGIEDYALNSTAKPREIRLKDISTMGCYAVAFSPDSKMYAAPRIIHLGDGRNGQYAIDIMSVDKNELIHRELLPFYMESTKNTSMEWSRSQMYGVYWSEDGSSIVYDVLGADIQGGLYPTTLVTNRLNVNYTELRRLNGYEETVQESAEFAGYDELMESYRQTNEEEEQMNSPQNGEAEDDTSEDEPEPVASMPGFGILIAAAALIVSKKWMKDRP</sequence>
<comment type="caution">
    <text evidence="2">The sequence shown here is derived from an EMBL/GenBank/DDBJ whole genome shotgun (WGS) entry which is preliminary data.</text>
</comment>
<dbReference type="EMBL" id="JTEO01000011">
    <property type="protein sequence ID" value="MCQ6963876.1"/>
    <property type="molecule type" value="Genomic_DNA"/>
</dbReference>
<organism evidence="2 3">
    <name type="scientific">Methanolobus chelungpuianus</name>
    <dbReference type="NCBI Taxonomy" id="502115"/>
    <lineage>
        <taxon>Archaea</taxon>
        <taxon>Methanobacteriati</taxon>
        <taxon>Methanobacteriota</taxon>
        <taxon>Stenosarchaea group</taxon>
        <taxon>Methanomicrobia</taxon>
        <taxon>Methanosarcinales</taxon>
        <taxon>Methanosarcinaceae</taxon>
        <taxon>Methanolobus</taxon>
    </lineage>
</organism>
<feature type="compositionally biased region" description="Acidic residues" evidence="1">
    <location>
        <begin position="272"/>
        <end position="283"/>
    </location>
</feature>